<evidence type="ECO:0008006" key="4">
    <source>
        <dbReference type="Google" id="ProtNLM"/>
    </source>
</evidence>
<dbReference type="OrthoDB" id="8266301at2"/>
<comment type="caution">
    <text evidence="2">The sequence shown here is derived from an EMBL/GenBank/DDBJ whole genome shotgun (WGS) entry which is preliminary data.</text>
</comment>
<evidence type="ECO:0000256" key="1">
    <source>
        <dbReference type="SAM" id="SignalP"/>
    </source>
</evidence>
<proteinExistence type="predicted"/>
<evidence type="ECO:0000313" key="2">
    <source>
        <dbReference type="EMBL" id="OSJ05607.1"/>
    </source>
</evidence>
<gene>
    <name evidence="2" type="ORF">BSZ18_25950</name>
</gene>
<feature type="chain" id="PRO_5013027425" description="Microcystin-dependent protein" evidence="1">
    <location>
        <begin position="24"/>
        <end position="348"/>
    </location>
</feature>
<dbReference type="RefSeq" id="WP_085361163.1">
    <property type="nucleotide sequence ID" value="NZ_NAFD01000187.1"/>
</dbReference>
<dbReference type="EMBL" id="NAFI01000182">
    <property type="protein sequence ID" value="OSJ05607.1"/>
    <property type="molecule type" value="Genomic_DNA"/>
</dbReference>
<accession>A0A1X3FMZ7</accession>
<sequence>MPAIARIAVVVGSWLSAGSIAFAAGTIPGISMTQQLDELAKPLGGGKLFLIQAGTTSTPQNCYQDTSLTLAWPNPVTLDAAGRIPQLFCADGNIKIRLTDKNGNQKLVQDNLLIVGPSGGGGGGGTVDPTTILATGDFKDTYDTGVLTGFVRCNGRTVGSAVSGATERANADAQALFQKFWGADPNLVISGGRGASAAADWVANKTLTLPDCKGRVRAALSDMGAPDSGRISTIYFGCTGLILGCVGGSENTTLTASQLPNIISNGVNTVNVQVAGALNVAAVNNAVNDTAGGLVAGSLHFATVTAANWGGNNTLTGTPNISVTSNNTGSQPHRTVQPTILVTTYIKL</sequence>
<keyword evidence="1" id="KW-0732">Signal</keyword>
<dbReference type="SUPFAM" id="SSF88874">
    <property type="entry name" value="Receptor-binding domain of short tail fibre protein gp12"/>
    <property type="match status" value="1"/>
</dbReference>
<organism evidence="2 3">
    <name type="scientific">Bradyrhizobium canariense</name>
    <dbReference type="NCBI Taxonomy" id="255045"/>
    <lineage>
        <taxon>Bacteria</taxon>
        <taxon>Pseudomonadati</taxon>
        <taxon>Pseudomonadota</taxon>
        <taxon>Alphaproteobacteria</taxon>
        <taxon>Hyphomicrobiales</taxon>
        <taxon>Nitrobacteraceae</taxon>
        <taxon>Bradyrhizobium</taxon>
    </lineage>
</organism>
<protein>
    <recommendedName>
        <fullName evidence="4">Microcystin-dependent protein</fullName>
    </recommendedName>
</protein>
<dbReference type="Proteomes" id="UP000193553">
    <property type="component" value="Unassembled WGS sequence"/>
</dbReference>
<name>A0A1X3FMZ7_9BRAD</name>
<reference evidence="2 3" key="1">
    <citation type="submission" date="2017-03" db="EMBL/GenBank/DDBJ databases">
        <title>Whole genome sequences of fourteen strains of Bradyrhizobium canariense and one strain of Bradyrhizobium japonicum isolated from Lupinus (Papilionoideae: Genisteae) species in Algeria.</title>
        <authorList>
            <person name="Crovadore J."/>
            <person name="Chekireb D."/>
            <person name="Brachmann A."/>
            <person name="Chablais R."/>
            <person name="Cochard B."/>
            <person name="Lefort F."/>
        </authorList>
    </citation>
    <scope>NUCLEOTIDE SEQUENCE [LARGE SCALE GENOMIC DNA]</scope>
    <source>
        <strain evidence="2 3">UBMA195</strain>
    </source>
</reference>
<evidence type="ECO:0000313" key="3">
    <source>
        <dbReference type="Proteomes" id="UP000193553"/>
    </source>
</evidence>
<feature type="signal peptide" evidence="1">
    <location>
        <begin position="1"/>
        <end position="23"/>
    </location>
</feature>
<dbReference type="AlphaFoldDB" id="A0A1X3FMZ7"/>